<dbReference type="Proteomes" id="UP000075670">
    <property type="component" value="Unassembled WGS sequence"/>
</dbReference>
<keyword evidence="3" id="KW-1185">Reference proteome</keyword>
<accession>A0A151AZV7</accession>
<name>A0A151AZV7_9FIRM</name>
<evidence type="ECO:0000256" key="1">
    <source>
        <dbReference type="SAM" id="Phobius"/>
    </source>
</evidence>
<keyword evidence="1" id="KW-0472">Membrane</keyword>
<evidence type="ECO:0000313" key="3">
    <source>
        <dbReference type="Proteomes" id="UP000075670"/>
    </source>
</evidence>
<sequence>MTTCENVIHRHFPRRVLKLVIPGLVLFLLLGLAAKSGSMVVERVEVQQTFFCEDDTGHTCT</sequence>
<dbReference type="AlphaFoldDB" id="A0A151AZV7"/>
<reference evidence="2 3" key="1">
    <citation type="submission" date="2016-02" db="EMBL/GenBank/DDBJ databases">
        <title>Genome sequence of Moorella mulderi DSM 14980.</title>
        <authorList>
            <person name="Poehlein A."/>
            <person name="Daniel R."/>
        </authorList>
    </citation>
    <scope>NUCLEOTIDE SEQUENCE [LARGE SCALE GENOMIC DNA]</scope>
    <source>
        <strain evidence="2 3">DSM 14980</strain>
    </source>
</reference>
<gene>
    <name evidence="2" type="ORF">MOMUL_08510</name>
</gene>
<protein>
    <submittedName>
        <fullName evidence="2">Uncharacterized protein</fullName>
    </submittedName>
</protein>
<feature type="transmembrane region" description="Helical" evidence="1">
    <location>
        <begin position="16"/>
        <end position="34"/>
    </location>
</feature>
<dbReference type="RefSeq" id="WP_153018234.1">
    <property type="nucleotide sequence ID" value="NZ_LTBC01000002.1"/>
</dbReference>
<comment type="caution">
    <text evidence="2">The sequence shown here is derived from an EMBL/GenBank/DDBJ whole genome shotgun (WGS) entry which is preliminary data.</text>
</comment>
<keyword evidence="1" id="KW-0812">Transmembrane</keyword>
<proteinExistence type="predicted"/>
<dbReference type="PATRIC" id="fig|1122241.3.peg.897"/>
<dbReference type="EMBL" id="LTBC01000002">
    <property type="protein sequence ID" value="KYH33073.1"/>
    <property type="molecule type" value="Genomic_DNA"/>
</dbReference>
<evidence type="ECO:0000313" key="2">
    <source>
        <dbReference type="EMBL" id="KYH33073.1"/>
    </source>
</evidence>
<organism evidence="2 3">
    <name type="scientific">Moorella mulderi DSM 14980</name>
    <dbReference type="NCBI Taxonomy" id="1122241"/>
    <lineage>
        <taxon>Bacteria</taxon>
        <taxon>Bacillati</taxon>
        <taxon>Bacillota</taxon>
        <taxon>Clostridia</taxon>
        <taxon>Neomoorellales</taxon>
        <taxon>Neomoorellaceae</taxon>
        <taxon>Neomoorella</taxon>
    </lineage>
</organism>
<keyword evidence="1" id="KW-1133">Transmembrane helix</keyword>